<sequence length="354" mass="39912">MNGGLGLQKSNIYIKPRSSQEGKYSSLALLRKPQRISSRTEREEQENILKRNTDYNRKRGGGTWAADENIDPLDGDESPRRAGSPVVLTDYFSQSHAGYDNVGHQRSKSLPGTPTSALKRPGGVRRSKSVHFDNRDVVSVKYFNSDESTLLVAHAQSFEDQLRLRQDARELAPNGLTLVAPAGGMAGGAKSPRKPLRKSKCFRQYQLRPQLRTLRNVNFPILANKDPAVLTLNIFLNIAYNRKVFLQDLSLDSMLVMTGRVLVKNIHYDKSVIVRYTWDNWAHTSDTASVWISSGNAVLPGKDMDLFEFAIDVPAPVSGTPRLEFCIRYQVRDNSDFQTHWDNNHGNNYVVEYD</sequence>
<feature type="region of interest" description="Disordered" evidence="1">
    <location>
        <begin position="97"/>
        <end position="127"/>
    </location>
</feature>
<reference evidence="4" key="2">
    <citation type="journal article" date="2013" name="G3 (Bethesda)">
        <title>Genomes of Ashbya fungi isolated from insects reveal four mating-type loci, numerous translocations, lack of transposons, and distinct gene duplications.</title>
        <authorList>
            <person name="Dietrich F.S."/>
            <person name="Voegeli S."/>
            <person name="Kuo S."/>
            <person name="Philippsen P."/>
        </authorList>
    </citation>
    <scope>GENOME REANNOTATION</scope>
    <source>
        <strain evidence="4">ATCC 10895 / CBS 109.51 / FGSC 9923 / NRRL Y-1056</strain>
    </source>
</reference>
<dbReference type="EMBL" id="AE016817">
    <property type="protein sequence ID" value="AAS51837.2"/>
    <property type="molecule type" value="Genomic_DNA"/>
</dbReference>
<dbReference type="OMA" id="KSKRFQN"/>
<organism evidence="3 4">
    <name type="scientific">Eremothecium gossypii (strain ATCC 10895 / CBS 109.51 / FGSC 9923 / NRRL Y-1056)</name>
    <name type="common">Yeast</name>
    <name type="synonym">Ashbya gossypii</name>
    <dbReference type="NCBI Taxonomy" id="284811"/>
    <lineage>
        <taxon>Eukaryota</taxon>
        <taxon>Fungi</taxon>
        <taxon>Dikarya</taxon>
        <taxon>Ascomycota</taxon>
        <taxon>Saccharomycotina</taxon>
        <taxon>Saccharomycetes</taxon>
        <taxon>Saccharomycetales</taxon>
        <taxon>Saccharomycetaceae</taxon>
        <taxon>Eremothecium</taxon>
    </lineage>
</organism>
<dbReference type="InterPro" id="IPR050782">
    <property type="entry name" value="PP1_regulatory_subunit_3"/>
</dbReference>
<evidence type="ECO:0000313" key="3">
    <source>
        <dbReference type="EMBL" id="AAS51837.2"/>
    </source>
</evidence>
<dbReference type="GO" id="GO:2001069">
    <property type="term" value="F:glycogen binding"/>
    <property type="evidence" value="ECO:0000318"/>
    <property type="project" value="GO_Central"/>
</dbReference>
<dbReference type="Proteomes" id="UP000000591">
    <property type="component" value="Chromosome IV"/>
</dbReference>
<dbReference type="InParanoid" id="Q75AL0"/>
<accession>Q75AL0</accession>
<reference evidence="3 4" key="1">
    <citation type="journal article" date="2004" name="Science">
        <title>The Ashbya gossypii genome as a tool for mapping the ancient Saccharomyces cerevisiae genome.</title>
        <authorList>
            <person name="Dietrich F.S."/>
            <person name="Voegeli S."/>
            <person name="Brachat S."/>
            <person name="Lerch A."/>
            <person name="Gates K."/>
            <person name="Steiner S."/>
            <person name="Mohr C."/>
            <person name="Pohlmann R."/>
            <person name="Luedi P."/>
            <person name="Choi S."/>
            <person name="Wing R.A."/>
            <person name="Flavier A."/>
            <person name="Gaffney T.D."/>
            <person name="Philippsen P."/>
        </authorList>
    </citation>
    <scope>NUCLEOTIDE SEQUENCE [LARGE SCALE GENOMIC DNA]</scope>
    <source>
        <strain evidence="4">ATCC 10895 / CBS 109.51 / FGSC 9923 / NRRL Y-1056</strain>
    </source>
</reference>
<dbReference type="InterPro" id="IPR005036">
    <property type="entry name" value="CBM21_dom"/>
</dbReference>
<evidence type="ECO:0000313" key="4">
    <source>
        <dbReference type="Proteomes" id="UP000000591"/>
    </source>
</evidence>
<dbReference type="GO" id="GO:0000164">
    <property type="term" value="C:protein phosphatase type 1 complex"/>
    <property type="evidence" value="ECO:0000318"/>
    <property type="project" value="GO_Central"/>
</dbReference>
<name>Q75AL0_EREGS</name>
<dbReference type="HOGENOM" id="CLU_017894_0_0_1"/>
<dbReference type="GeneID" id="4620155"/>
<dbReference type="eggNOG" id="KOG3986">
    <property type="taxonomic scope" value="Eukaryota"/>
</dbReference>
<dbReference type="Pfam" id="PF03370">
    <property type="entry name" value="CBM_21"/>
    <property type="match status" value="1"/>
</dbReference>
<dbReference type="PROSITE" id="PS51159">
    <property type="entry name" value="CBM21"/>
    <property type="match status" value="1"/>
</dbReference>
<dbReference type="CAZy" id="CBM21">
    <property type="family name" value="Carbohydrate-Binding Module Family 21"/>
</dbReference>
<feature type="domain" description="CBM21" evidence="2">
    <location>
        <begin position="236"/>
        <end position="352"/>
    </location>
</feature>
<protein>
    <submittedName>
        <fullName evidence="3">ADL083Cp</fullName>
    </submittedName>
</protein>
<proteinExistence type="predicted"/>
<dbReference type="KEGG" id="ago:AGOS_ADL083C"/>
<dbReference type="OrthoDB" id="1881at2759"/>
<dbReference type="GO" id="GO:0005979">
    <property type="term" value="P:regulation of glycogen biosynthetic process"/>
    <property type="evidence" value="ECO:0000318"/>
    <property type="project" value="GO_Central"/>
</dbReference>
<dbReference type="InterPro" id="IPR038175">
    <property type="entry name" value="CBM21_dom_sf"/>
</dbReference>
<dbReference type="Gene3D" id="2.60.40.2440">
    <property type="entry name" value="Carbohydrate binding type-21 domain"/>
    <property type="match status" value="1"/>
</dbReference>
<keyword evidence="4" id="KW-1185">Reference proteome</keyword>
<gene>
    <name evidence="3" type="ORF">AGOS_ADL083C</name>
</gene>
<evidence type="ECO:0000259" key="2">
    <source>
        <dbReference type="PROSITE" id="PS51159"/>
    </source>
</evidence>
<dbReference type="GO" id="GO:0008157">
    <property type="term" value="F:protein phosphatase 1 binding"/>
    <property type="evidence" value="ECO:0000318"/>
    <property type="project" value="GO_Central"/>
</dbReference>
<dbReference type="AlphaFoldDB" id="Q75AL0"/>
<feature type="region of interest" description="Disordered" evidence="1">
    <location>
        <begin position="32"/>
        <end position="84"/>
    </location>
</feature>
<feature type="compositionally biased region" description="Basic and acidic residues" evidence="1">
    <location>
        <begin position="38"/>
        <end position="57"/>
    </location>
</feature>
<dbReference type="PANTHER" id="PTHR12307">
    <property type="entry name" value="PROTEIN PHOSPHATASE 1 REGULATORY SUBUNIT"/>
    <property type="match status" value="1"/>
</dbReference>
<dbReference type="STRING" id="284811.Q75AL0"/>
<dbReference type="RefSeq" id="NP_984013.2">
    <property type="nucleotide sequence ID" value="NM_209366.2"/>
</dbReference>
<dbReference type="FunCoup" id="Q75AL0">
    <property type="interactions" value="170"/>
</dbReference>
<evidence type="ECO:0000256" key="1">
    <source>
        <dbReference type="SAM" id="MobiDB-lite"/>
    </source>
</evidence>
<dbReference type="PANTHER" id="PTHR12307:SF36">
    <property type="entry name" value="GLYCOGEN-BINDING SUBUNIT 76A"/>
    <property type="match status" value="1"/>
</dbReference>